<dbReference type="RefSeq" id="WP_084241581.1">
    <property type="nucleotide sequence ID" value="NZ_FWXT01000006.1"/>
</dbReference>
<dbReference type="InterPro" id="IPR013131">
    <property type="entry name" value="Mannitol_DH_N"/>
</dbReference>
<dbReference type="Gene3D" id="1.10.1040.10">
    <property type="entry name" value="N-(1-d-carboxylethyl)-l-norvaline Dehydrogenase, domain 2"/>
    <property type="match status" value="1"/>
</dbReference>
<accession>A0A1W2EGJ4</accession>
<evidence type="ECO:0000313" key="5">
    <source>
        <dbReference type="EMBL" id="SMD08833.1"/>
    </source>
</evidence>
<feature type="domain" description="Mannitol dehydrogenase N-terminal" evidence="3">
    <location>
        <begin position="29"/>
        <end position="264"/>
    </location>
</feature>
<dbReference type="Gene3D" id="3.40.50.720">
    <property type="entry name" value="NAD(P)-binding Rossmann-like Domain"/>
    <property type="match status" value="1"/>
</dbReference>
<keyword evidence="1" id="KW-0560">Oxidoreductase</keyword>
<evidence type="ECO:0000313" key="6">
    <source>
        <dbReference type="Proteomes" id="UP000192756"/>
    </source>
</evidence>
<dbReference type="STRING" id="151894.SAMN04488524_4807"/>
<dbReference type="OrthoDB" id="9768714at2"/>
<dbReference type="PANTHER" id="PTHR30524">
    <property type="entry name" value="MANNITOL-1-PHOSPHATE 5-DEHYDROGENASE"/>
    <property type="match status" value="1"/>
</dbReference>
<dbReference type="SUPFAM" id="SSF48179">
    <property type="entry name" value="6-phosphogluconate dehydrogenase C-terminal domain-like"/>
    <property type="match status" value="1"/>
</dbReference>
<dbReference type="Pfam" id="PF01232">
    <property type="entry name" value="Mannitol_dh"/>
    <property type="match status" value="1"/>
</dbReference>
<keyword evidence="6" id="KW-1185">Reference proteome</keyword>
<dbReference type="InterPro" id="IPR013118">
    <property type="entry name" value="Mannitol_DH_C"/>
</dbReference>
<dbReference type="InterPro" id="IPR013328">
    <property type="entry name" value="6PGD_dom2"/>
</dbReference>
<dbReference type="PANTHER" id="PTHR30524:SF0">
    <property type="entry name" value="ALTRONATE OXIDOREDUCTASE-RELATED"/>
    <property type="match status" value="1"/>
</dbReference>
<dbReference type="Proteomes" id="UP000192756">
    <property type="component" value="Unassembled WGS sequence"/>
</dbReference>
<sequence>MTLSKNALAGLEPADLDLPKEGLFDLPEKVLQFGTGVLLRGLPDYFVDKANKKGLFNGRVVVVKSTSKGGTAEFDEQDSLYTICVRGIENGQPVEENIISSAISRVLTADQQWEEILAVATSPLLKVIVSNTTEVGIQLLEERIHEKVPASFPAKLLAVLYARYKALGESEDSELVVIATELISDNGKKLEAIVRQLATFNQLDEAFVKWLDANIHFCNSLVDRIVPGKPDDAALEKLEAELGYKDQLLIMAEPYRLWAIEGDQNITELLGLEAADHGIIVRRDIEIFKELKVRLLNGSHTLTSGIAYLLGIDTVTKAMNDKATRNYVNELMMQEIVGAIPYDVPEQEAVTFANTVIDRFANPSIQHLWINITFQYTMKMKIRILPVLLNYYKLYNRVPSHIAFGFAAFLLFMRSDKQDGNQYFGNYNGHVYAITDDEAAYFYNAAKQSGPDYVNLVLADHKVWGTDLSALSGFNETVQENYNNILKYGMPEALARLQETIQISK</sequence>
<dbReference type="InterPro" id="IPR000669">
    <property type="entry name" value="Mannitol_DH"/>
</dbReference>
<gene>
    <name evidence="5" type="ORF">SAMN04488524_4807</name>
</gene>
<reference evidence="6" key="1">
    <citation type="submission" date="2017-04" db="EMBL/GenBank/DDBJ databases">
        <authorList>
            <person name="Varghese N."/>
            <person name="Submissions S."/>
        </authorList>
    </citation>
    <scope>NUCLEOTIDE SEQUENCE [LARGE SCALE GENOMIC DNA]</scope>
    <source>
        <strain evidence="6">DSM 12126</strain>
    </source>
</reference>
<dbReference type="AlphaFoldDB" id="A0A1W2EGJ4"/>
<feature type="domain" description="Mannitol dehydrogenase C-terminal" evidence="4">
    <location>
        <begin position="284"/>
        <end position="485"/>
    </location>
</feature>
<dbReference type="PROSITE" id="PS00974">
    <property type="entry name" value="MANNITOL_DHGENASE"/>
    <property type="match status" value="1"/>
</dbReference>
<dbReference type="InterPro" id="IPR036291">
    <property type="entry name" value="NAD(P)-bd_dom_sf"/>
</dbReference>
<dbReference type="Pfam" id="PF08125">
    <property type="entry name" value="Mannitol_dh_C"/>
    <property type="match status" value="1"/>
</dbReference>
<dbReference type="PRINTS" id="PR00084">
    <property type="entry name" value="MTLDHDRGNASE"/>
</dbReference>
<evidence type="ECO:0000256" key="1">
    <source>
        <dbReference type="ARBA" id="ARBA00023002"/>
    </source>
</evidence>
<dbReference type="EMBL" id="FWXT01000006">
    <property type="protein sequence ID" value="SMD08833.1"/>
    <property type="molecule type" value="Genomic_DNA"/>
</dbReference>
<dbReference type="NCBIfam" id="NF002969">
    <property type="entry name" value="PRK03643.1"/>
    <property type="match status" value="1"/>
</dbReference>
<dbReference type="InterPro" id="IPR023027">
    <property type="entry name" value="Mannitol_DH_CS"/>
</dbReference>
<protein>
    <submittedName>
        <fullName evidence="5">Tagaturonate reductase</fullName>
    </submittedName>
</protein>
<dbReference type="GO" id="GO:0008926">
    <property type="term" value="F:mannitol-1-phosphate 5-dehydrogenase activity"/>
    <property type="evidence" value="ECO:0007669"/>
    <property type="project" value="TreeGrafter"/>
</dbReference>
<dbReference type="GO" id="GO:0019592">
    <property type="term" value="P:mannitol catabolic process"/>
    <property type="evidence" value="ECO:0007669"/>
    <property type="project" value="TreeGrafter"/>
</dbReference>
<evidence type="ECO:0000259" key="4">
    <source>
        <dbReference type="Pfam" id="PF08125"/>
    </source>
</evidence>
<name>A0A1W2EGJ4_9SPHI</name>
<keyword evidence="2" id="KW-0520">NAD</keyword>
<dbReference type="InterPro" id="IPR008927">
    <property type="entry name" value="6-PGluconate_DH-like_C_sf"/>
</dbReference>
<organism evidence="5 6">
    <name type="scientific">Pedobacter africanus</name>
    <dbReference type="NCBI Taxonomy" id="151894"/>
    <lineage>
        <taxon>Bacteria</taxon>
        <taxon>Pseudomonadati</taxon>
        <taxon>Bacteroidota</taxon>
        <taxon>Sphingobacteriia</taxon>
        <taxon>Sphingobacteriales</taxon>
        <taxon>Sphingobacteriaceae</taxon>
        <taxon>Pedobacter</taxon>
    </lineage>
</organism>
<evidence type="ECO:0000256" key="2">
    <source>
        <dbReference type="ARBA" id="ARBA00023027"/>
    </source>
</evidence>
<dbReference type="SUPFAM" id="SSF51735">
    <property type="entry name" value="NAD(P)-binding Rossmann-fold domains"/>
    <property type="match status" value="1"/>
</dbReference>
<evidence type="ECO:0000259" key="3">
    <source>
        <dbReference type="Pfam" id="PF01232"/>
    </source>
</evidence>
<dbReference type="GO" id="GO:0005829">
    <property type="term" value="C:cytosol"/>
    <property type="evidence" value="ECO:0007669"/>
    <property type="project" value="TreeGrafter"/>
</dbReference>
<proteinExistence type="predicted"/>